<protein>
    <submittedName>
        <fullName evidence="1">LAMI_0B07052g1_1</fullName>
    </submittedName>
</protein>
<keyword evidence="2" id="KW-1185">Reference proteome</keyword>
<evidence type="ECO:0000313" key="2">
    <source>
        <dbReference type="Proteomes" id="UP000191024"/>
    </source>
</evidence>
<proteinExistence type="predicted"/>
<reference evidence="1 2" key="1">
    <citation type="submission" date="2016-03" db="EMBL/GenBank/DDBJ databases">
        <authorList>
            <person name="Devillers H."/>
        </authorList>
    </citation>
    <scope>NUCLEOTIDE SEQUENCE [LARGE SCALE GENOMIC DNA]</scope>
    <source>
        <strain evidence="1">CBS 11717</strain>
    </source>
</reference>
<sequence length="494" mass="56205">METMGSKDKNSIVNANEVKPSTTSVSALPVEIVNLILEQLEKDNRGEITDIYNWLLALGDSNPGASRRIREQVAIWKLGKSESQILNILEIENGTNCLEQGVTDVPLRCSQLAVFIDNEWLNSDVVEEMLIVPPNIKVNLIYMCSPHRKSLQWLHGRLNAKIKNWPCLSVLVQEFPINAVYAPAEFELLTHRYFEQQLFENLVFFNVEKLVLQEDSLRNFLETCGSEKGSGNKFVSSTQMSANLRSYLNMRISLPHLIKLEFQDKNKKESLNYIDLNSIVRTKIGTNAFTLTDYFKVHSFSTWHMPSILRFSGHQFIYDQQETGIPEWRALIIKSGNGALSHMNVSLFPKGVKESKMIGWLPIDELLEKGRNSYSPLICLRSPSIETLHLGLSMWKKAGNIKLSGLYLPNLKRLTVSGSGAWPDYQAKSGIDELFLVTFSSWNDLSKCNSLKCCRLMRTSTVLSIQNLKEELPALETSKFRAYVDDRQEYIPVD</sequence>
<dbReference type="Proteomes" id="UP000191024">
    <property type="component" value="Chromosome B"/>
</dbReference>
<evidence type="ECO:0000313" key="1">
    <source>
        <dbReference type="EMBL" id="SCU81624.1"/>
    </source>
</evidence>
<organism evidence="1 2">
    <name type="scientific">Lachancea mirantina</name>
    <dbReference type="NCBI Taxonomy" id="1230905"/>
    <lineage>
        <taxon>Eukaryota</taxon>
        <taxon>Fungi</taxon>
        <taxon>Dikarya</taxon>
        <taxon>Ascomycota</taxon>
        <taxon>Saccharomycotina</taxon>
        <taxon>Saccharomycetes</taxon>
        <taxon>Saccharomycetales</taxon>
        <taxon>Saccharomycetaceae</taxon>
        <taxon>Lachancea</taxon>
    </lineage>
</organism>
<dbReference type="OrthoDB" id="4036607at2759"/>
<accession>A0A1G4IWX6</accession>
<gene>
    <name evidence="1" type="ORF">LAMI_0B07052G</name>
</gene>
<dbReference type="EMBL" id="LT598464">
    <property type="protein sequence ID" value="SCU81624.1"/>
    <property type="molecule type" value="Genomic_DNA"/>
</dbReference>
<name>A0A1G4IWX6_9SACH</name>
<dbReference type="AlphaFoldDB" id="A0A1G4IWX6"/>